<dbReference type="Pfam" id="PF00425">
    <property type="entry name" value="Chorismate_bind"/>
    <property type="match status" value="1"/>
</dbReference>
<evidence type="ECO:0000256" key="2">
    <source>
        <dbReference type="ARBA" id="ARBA00005297"/>
    </source>
</evidence>
<dbReference type="EMBL" id="FQUS01000001">
    <property type="protein sequence ID" value="SHE39578.1"/>
    <property type="molecule type" value="Genomic_DNA"/>
</dbReference>
<reference evidence="7 8" key="1">
    <citation type="submission" date="2016-11" db="EMBL/GenBank/DDBJ databases">
        <authorList>
            <person name="Jaros S."/>
            <person name="Januszkiewicz K."/>
            <person name="Wedrychowicz H."/>
        </authorList>
    </citation>
    <scope>NUCLEOTIDE SEQUENCE [LARGE SCALE GENOMIC DNA]</scope>
    <source>
        <strain evidence="7 8">DSM 21986</strain>
    </source>
</reference>
<gene>
    <name evidence="7" type="ORF">SAMN05443144_101210</name>
</gene>
<dbReference type="EC" id="5.4.4.2" evidence="3"/>
<dbReference type="PANTHER" id="PTHR42839:SF2">
    <property type="entry name" value="ISOCHORISMATE SYNTHASE ENTC"/>
    <property type="match status" value="1"/>
</dbReference>
<comment type="catalytic activity">
    <reaction evidence="1">
        <text>chorismate = isochorismate</text>
        <dbReference type="Rhea" id="RHEA:18985"/>
        <dbReference type="ChEBI" id="CHEBI:29748"/>
        <dbReference type="ChEBI" id="CHEBI:29780"/>
        <dbReference type="EC" id="5.4.4.2"/>
    </reaction>
</comment>
<organism evidence="7 8">
    <name type="scientific">Fodinibius roseus</name>
    <dbReference type="NCBI Taxonomy" id="1194090"/>
    <lineage>
        <taxon>Bacteria</taxon>
        <taxon>Pseudomonadati</taxon>
        <taxon>Balneolota</taxon>
        <taxon>Balneolia</taxon>
        <taxon>Balneolales</taxon>
        <taxon>Balneolaceae</taxon>
        <taxon>Fodinibius</taxon>
    </lineage>
</organism>
<dbReference type="STRING" id="1194090.SAMN05443144_101210"/>
<dbReference type="InterPro" id="IPR004561">
    <property type="entry name" value="IsoChor_synthase"/>
</dbReference>
<accession>A0A1M4T5H5</accession>
<evidence type="ECO:0000256" key="1">
    <source>
        <dbReference type="ARBA" id="ARBA00000799"/>
    </source>
</evidence>
<dbReference type="SUPFAM" id="SSF56322">
    <property type="entry name" value="ADC synthase"/>
    <property type="match status" value="1"/>
</dbReference>
<evidence type="ECO:0000313" key="8">
    <source>
        <dbReference type="Proteomes" id="UP000184041"/>
    </source>
</evidence>
<name>A0A1M4T5H5_9BACT</name>
<dbReference type="AlphaFoldDB" id="A0A1M4T5H5"/>
<dbReference type="NCBIfam" id="TIGR00543">
    <property type="entry name" value="isochor_syn"/>
    <property type="match status" value="1"/>
</dbReference>
<dbReference type="InterPro" id="IPR005801">
    <property type="entry name" value="ADC_synthase"/>
</dbReference>
<dbReference type="InterPro" id="IPR015890">
    <property type="entry name" value="Chorismate_C"/>
</dbReference>
<dbReference type="RefSeq" id="WP_073058953.1">
    <property type="nucleotide sequence ID" value="NZ_FQUS01000001.1"/>
</dbReference>
<dbReference type="Proteomes" id="UP000184041">
    <property type="component" value="Unassembled WGS sequence"/>
</dbReference>
<keyword evidence="8" id="KW-1185">Reference proteome</keyword>
<dbReference type="GO" id="GO:0008909">
    <property type="term" value="F:isochorismate synthase activity"/>
    <property type="evidence" value="ECO:0007669"/>
    <property type="project" value="UniProtKB-EC"/>
</dbReference>
<evidence type="ECO:0000256" key="3">
    <source>
        <dbReference type="ARBA" id="ARBA00012824"/>
    </source>
</evidence>
<feature type="domain" description="Chorismate-utilising enzyme C-terminal" evidence="6">
    <location>
        <begin position="219"/>
        <end position="473"/>
    </location>
</feature>
<evidence type="ECO:0000256" key="4">
    <source>
        <dbReference type="ARBA" id="ARBA00023235"/>
    </source>
</evidence>
<dbReference type="Gene3D" id="3.60.120.10">
    <property type="entry name" value="Anthranilate synthase"/>
    <property type="match status" value="1"/>
</dbReference>
<dbReference type="PANTHER" id="PTHR42839">
    <property type="entry name" value="ISOCHORISMATE SYNTHASE ENTC"/>
    <property type="match status" value="1"/>
</dbReference>
<sequence length="485" mass="54843">MDTDLLSDKMELPLQLDRETDEQLKTFIEELVRRENNSYATFSVPVGTIDPLSFLERNWDSKTFQYYWEKPSDHFAMAASGQLLQLSARGTDRFADMHRRQQSVREATASFSSVFHPCAGLMFLGGFSFFDELDHADWHSFEAASLTVPRWLILQDGNHLSATVALDVRPHQTTDALYTEVIKQLHHIDRILSNTSKQYSSPGAVTADPASTGPLKRDSEAWMSSVQEAREQIRKKTFKKIVLARRLSVPRGESVRPTALLHRLRRQYQNCCCFLIHPPCGDSFLGATPEQLVAFQHDFLRTEALAGSMERGETAMEDIDLENDLSVSAKNQHEHQFVVRDIEQRLQPFARSIHRSDRPRVKKLLNVQHLYTPIQADLKPEATVLSILGQLHPTPAVGGYPWEQAAPFIRELEDFERGWYAGPVGWLSASGSGEFAVGIRSGLLSDTQAHFFAGCGIVANSDPQSEWEETNLKLKPMLSALRYED</sequence>
<evidence type="ECO:0000256" key="5">
    <source>
        <dbReference type="ARBA" id="ARBA00041564"/>
    </source>
</evidence>
<evidence type="ECO:0000259" key="6">
    <source>
        <dbReference type="Pfam" id="PF00425"/>
    </source>
</evidence>
<proteinExistence type="inferred from homology"/>
<evidence type="ECO:0000313" key="7">
    <source>
        <dbReference type="EMBL" id="SHE39578.1"/>
    </source>
</evidence>
<protein>
    <recommendedName>
        <fullName evidence="3">isochorismate synthase</fullName>
        <ecNumber evidence="3">5.4.4.2</ecNumber>
    </recommendedName>
    <alternativeName>
        <fullName evidence="5">Isochorismate mutase</fullName>
    </alternativeName>
</protein>
<keyword evidence="4" id="KW-0413">Isomerase</keyword>
<comment type="similarity">
    <text evidence="2">Belongs to the isochorismate synthase family.</text>
</comment>
<dbReference type="OrthoDB" id="9806579at2"/>